<dbReference type="Proteomes" id="UP000236447">
    <property type="component" value="Chromosome"/>
</dbReference>
<sequence precursor="true">MNRRSFLLTAAATLPLATGALATTDATDATPLIEVMKSPSCGCCTGWVGHLITSGFQTEVRNVTDDQLWQMKSRLGITDALASCHTAMVAGYVIEGHVPAQDITRLLAERPDALGLSVPGMPIGSPGMEMDDDTEPFATLLIRPDGNSEIFAHHG</sequence>
<name>A0A2I7KD05_9RHOB</name>
<dbReference type="RefSeq" id="WP_102884096.1">
    <property type="nucleotide sequence ID" value="NZ_CP010725.1"/>
</dbReference>
<reference evidence="2 3" key="2">
    <citation type="journal article" date="2017" name="Genome Biol. Evol.">
        <title>Trajectories and Drivers of Genome Evolution in Surface-Associated Marine Phaeobacter.</title>
        <authorList>
            <person name="Freese H.M."/>
            <person name="Sikorski J."/>
            <person name="Bunk B."/>
            <person name="Scheuner C."/>
            <person name="Meier-Kolthoff J.P."/>
            <person name="Sproer C."/>
            <person name="Gram L."/>
            <person name="Overmann J."/>
        </authorList>
    </citation>
    <scope>NUCLEOTIDE SEQUENCE [LARGE SCALE GENOMIC DNA]</scope>
    <source>
        <strain evidence="2 3">P88</strain>
    </source>
</reference>
<dbReference type="EMBL" id="CP010725">
    <property type="protein sequence ID" value="AUR00466.1"/>
    <property type="molecule type" value="Genomic_DNA"/>
</dbReference>
<evidence type="ECO:0000313" key="2">
    <source>
        <dbReference type="EMBL" id="AUR00466.1"/>
    </source>
</evidence>
<protein>
    <submittedName>
        <fullName evidence="2">Putative metal-binding protein</fullName>
    </submittedName>
</protein>
<reference evidence="2 3" key="1">
    <citation type="journal article" date="2017" name="Front. Microbiol.">
        <title>Phaeobacter piscinae sp. nov., a species of the Roseobacter group and potential aquaculture probiont.</title>
        <authorList>
            <person name="Sonnenschein E.C."/>
            <person name="Phippen C.B.W."/>
            <person name="Nielsen K.F."/>
            <person name="Mateiu R.V."/>
            <person name="Melchiorsen J."/>
            <person name="Gram L."/>
            <person name="Overmann J."/>
            <person name="Freese H.M."/>
        </authorList>
    </citation>
    <scope>NUCLEOTIDE SEQUENCE [LARGE SCALE GENOMIC DNA]</scope>
    <source>
        <strain evidence="2 3">P88</strain>
    </source>
</reference>
<evidence type="ECO:0000313" key="3">
    <source>
        <dbReference type="Proteomes" id="UP000236447"/>
    </source>
</evidence>
<feature type="signal peptide" evidence="1">
    <location>
        <begin position="1"/>
        <end position="22"/>
    </location>
</feature>
<dbReference type="InterPro" id="IPR007332">
    <property type="entry name" value="DUF411"/>
</dbReference>
<dbReference type="AlphaFoldDB" id="A0A2I7KD05"/>
<accession>A0A2I7KD05</accession>
<feature type="chain" id="PRO_5014417437" evidence="1">
    <location>
        <begin position="23"/>
        <end position="155"/>
    </location>
</feature>
<dbReference type="Pfam" id="PF04214">
    <property type="entry name" value="DUF411"/>
    <property type="match status" value="1"/>
</dbReference>
<keyword evidence="1" id="KW-0732">Signal</keyword>
<proteinExistence type="predicted"/>
<gene>
    <name evidence="2" type="ORF">PhaeoP88_03135</name>
</gene>
<evidence type="ECO:0000256" key="1">
    <source>
        <dbReference type="SAM" id="SignalP"/>
    </source>
</evidence>
<organism evidence="2 3">
    <name type="scientific">Phaeobacter inhibens</name>
    <dbReference type="NCBI Taxonomy" id="221822"/>
    <lineage>
        <taxon>Bacteria</taxon>
        <taxon>Pseudomonadati</taxon>
        <taxon>Pseudomonadota</taxon>
        <taxon>Alphaproteobacteria</taxon>
        <taxon>Rhodobacterales</taxon>
        <taxon>Roseobacteraceae</taxon>
        <taxon>Phaeobacter</taxon>
    </lineage>
</organism>